<comment type="similarity">
    <text evidence="4">Belongs to the class I-like SAM-binding methyltransferase superfamily. RNA M5U methyltransferase family.</text>
</comment>
<proteinExistence type="inferred from homology"/>
<evidence type="ECO:0000256" key="2">
    <source>
        <dbReference type="ARBA" id="ARBA00022679"/>
    </source>
</evidence>
<dbReference type="GO" id="GO:0008168">
    <property type="term" value="F:methyltransferase activity"/>
    <property type="evidence" value="ECO:0007669"/>
    <property type="project" value="UniProtKB-KW"/>
</dbReference>
<dbReference type="GO" id="GO:0032259">
    <property type="term" value="P:methylation"/>
    <property type="evidence" value="ECO:0007669"/>
    <property type="project" value="UniProtKB-KW"/>
</dbReference>
<dbReference type="PANTHER" id="PTHR11061:SF30">
    <property type="entry name" value="TRNA (URACIL(54)-C(5))-METHYLTRANSFERASE"/>
    <property type="match status" value="1"/>
</dbReference>
<feature type="binding site" evidence="4">
    <location>
        <position position="388"/>
    </location>
    <ligand>
        <name>S-adenosyl-L-methionine</name>
        <dbReference type="ChEBI" id="CHEBI:59789"/>
    </ligand>
</feature>
<evidence type="ECO:0000313" key="6">
    <source>
        <dbReference type="EMBL" id="MFO3664862.1"/>
    </source>
</evidence>
<dbReference type="InterPro" id="IPR010280">
    <property type="entry name" value="U5_MeTrfase_fam"/>
</dbReference>
<dbReference type="InterPro" id="IPR012340">
    <property type="entry name" value="NA-bd_OB-fold"/>
</dbReference>
<dbReference type="Gene3D" id="2.40.50.140">
    <property type="entry name" value="Nucleic acid-binding proteins"/>
    <property type="match status" value="1"/>
</dbReference>
<evidence type="ECO:0000256" key="1">
    <source>
        <dbReference type="ARBA" id="ARBA00022603"/>
    </source>
</evidence>
<evidence type="ECO:0000256" key="5">
    <source>
        <dbReference type="PROSITE-ProRule" id="PRU10015"/>
    </source>
</evidence>
<evidence type="ECO:0000313" key="7">
    <source>
        <dbReference type="Proteomes" id="UP001637996"/>
    </source>
</evidence>
<dbReference type="CDD" id="cd02440">
    <property type="entry name" value="AdoMet_MTases"/>
    <property type="match status" value="1"/>
</dbReference>
<reference evidence="6 7" key="1">
    <citation type="journal article" date="2025" name="Anaerobe">
        <title>Description of Anaerococcus kampingiae sp. nov., Anaerococcus groningensis sp. nov., Anaerococcus martiniensis sp. nov., and Anaerococcus cruorum sp. nov., isolated from human clinical specimens.</title>
        <authorList>
            <person name="Boiten K.E."/>
            <person name="Meijer J."/>
            <person name="van Wezel E.M."/>
            <person name="Veloo A.C.M."/>
        </authorList>
    </citation>
    <scope>NUCLEOTIDE SEQUENCE [LARGE SCALE GENOMIC DNA]</scope>
    <source>
        <strain evidence="6 7">ENR0831</strain>
    </source>
</reference>
<dbReference type="PROSITE" id="PS51687">
    <property type="entry name" value="SAM_MT_RNA_M5U"/>
    <property type="match status" value="1"/>
</dbReference>
<protein>
    <submittedName>
        <fullName evidence="6">23S rRNA (Uracil(1939)-C(5))-methyltransferase RlmD</fullName>
        <ecNumber evidence="6">2.1.1.190</ecNumber>
    </submittedName>
</protein>
<sequence>MYLRKNKNSNVKINEVKYPNISIGNDEDNNIVEFKGGVLGQTCKVKITRNRKDYKKGKYIELIEHSPLENSRNFCPQADICGGCAYQKLPYETELMLKQDMIKKLLSENNIYYEGDIPINRSPVTQGFRNKMEYTFGDAYKGGELILGLHRQNRFYEIVDTIDCNVIDDDFNKIRSSVQNYFREKSTSFYHKSRREGLLRHFIIRKGHRTNEIMCVLVTTSDESFDDVRKNLFVNFLKDLDLDGQIVSIFHVINDSVADAVIPEKIELLFGKDHITEEMLGLKFNISPFSFFQPNVFTAEKLYQKAFEFANIDNSMNALDLYSGTGTITQVMANVAKKATGIEIVQEAVEKAFENAKLNEIDNIDFLCGDVLEEIEKVRGDYDVVILDPPRSGIAPESLEKIINIKPKKFVYISCNPKTQIDNLKTFIENGYKIKKYEIFDQFPNSRHVEAITLLSRD</sequence>
<keyword evidence="1 4" id="KW-0489">Methyltransferase</keyword>
<name>A0ABW9M8M5_9FIRM</name>
<dbReference type="Proteomes" id="UP001637996">
    <property type="component" value="Unassembled WGS sequence"/>
</dbReference>
<organism evidence="6 7">
    <name type="scientific">Anaerococcus martiniensis</name>
    <dbReference type="NCBI Taxonomy" id="3115615"/>
    <lineage>
        <taxon>Bacteria</taxon>
        <taxon>Bacillati</taxon>
        <taxon>Bacillota</taxon>
        <taxon>Tissierellia</taxon>
        <taxon>Tissierellales</taxon>
        <taxon>Peptoniphilaceae</taxon>
        <taxon>Anaerococcus</taxon>
    </lineage>
</organism>
<dbReference type="RefSeq" id="WP_410030623.1">
    <property type="nucleotide sequence ID" value="NZ_JBGMEI010000001.1"/>
</dbReference>
<dbReference type="Pfam" id="PF05958">
    <property type="entry name" value="tRNA_U5-meth_tr"/>
    <property type="match status" value="1"/>
</dbReference>
<keyword evidence="7" id="KW-1185">Reference proteome</keyword>
<dbReference type="EMBL" id="JBGMEI010000001">
    <property type="protein sequence ID" value="MFO3664862.1"/>
    <property type="molecule type" value="Genomic_DNA"/>
</dbReference>
<evidence type="ECO:0000256" key="4">
    <source>
        <dbReference type="PROSITE-ProRule" id="PRU01024"/>
    </source>
</evidence>
<dbReference type="InterPro" id="IPR029063">
    <property type="entry name" value="SAM-dependent_MTases_sf"/>
</dbReference>
<evidence type="ECO:0000256" key="3">
    <source>
        <dbReference type="ARBA" id="ARBA00022691"/>
    </source>
</evidence>
<feature type="binding site" evidence="4">
    <location>
        <position position="322"/>
    </location>
    <ligand>
        <name>S-adenosyl-L-methionine</name>
        <dbReference type="ChEBI" id="CHEBI:59789"/>
    </ligand>
</feature>
<feature type="active site" description="Nucleophile" evidence="4">
    <location>
        <position position="415"/>
    </location>
</feature>
<dbReference type="EC" id="2.1.1.190" evidence="6"/>
<gene>
    <name evidence="6" type="primary">rlmD</name>
    <name evidence="6" type="ORF">ACCQ41_01125</name>
</gene>
<dbReference type="SUPFAM" id="SSF53335">
    <property type="entry name" value="S-adenosyl-L-methionine-dependent methyltransferases"/>
    <property type="match status" value="1"/>
</dbReference>
<comment type="caution">
    <text evidence="6">The sequence shown here is derived from an EMBL/GenBank/DDBJ whole genome shotgun (WGS) entry which is preliminary data.</text>
</comment>
<keyword evidence="3 4" id="KW-0949">S-adenosyl-L-methionine</keyword>
<dbReference type="PANTHER" id="PTHR11061">
    <property type="entry name" value="RNA M5U METHYLTRANSFERASE"/>
    <property type="match status" value="1"/>
</dbReference>
<keyword evidence="2 4" id="KW-0808">Transferase</keyword>
<dbReference type="Gene3D" id="3.40.50.150">
    <property type="entry name" value="Vaccinia Virus protein VP39"/>
    <property type="match status" value="1"/>
</dbReference>
<dbReference type="PROSITE" id="PS01230">
    <property type="entry name" value="TRMA_1"/>
    <property type="match status" value="1"/>
</dbReference>
<feature type="binding site" evidence="4">
    <location>
        <position position="293"/>
    </location>
    <ligand>
        <name>S-adenosyl-L-methionine</name>
        <dbReference type="ChEBI" id="CHEBI:59789"/>
    </ligand>
</feature>
<dbReference type="InterPro" id="IPR030390">
    <property type="entry name" value="MeTrfase_TrmA_AS"/>
</dbReference>
<accession>A0ABW9M8M5</accession>
<feature type="active site" evidence="5">
    <location>
        <position position="415"/>
    </location>
</feature>
<dbReference type="NCBIfam" id="TIGR00479">
    <property type="entry name" value="rumA"/>
    <property type="match status" value="1"/>
</dbReference>
<dbReference type="Gene3D" id="2.40.50.1070">
    <property type="match status" value="1"/>
</dbReference>
<feature type="binding site" evidence="4">
    <location>
        <position position="343"/>
    </location>
    <ligand>
        <name>S-adenosyl-L-methionine</name>
        <dbReference type="ChEBI" id="CHEBI:59789"/>
    </ligand>
</feature>